<evidence type="ECO:0000256" key="3">
    <source>
        <dbReference type="ARBA" id="ARBA00012737"/>
    </source>
</evidence>
<comment type="pathway">
    <text evidence="1">Amino-acid biosynthesis; L-asparagine biosynthesis; L-asparagine from L-aspartate (L-Gln route): step 1/1.</text>
</comment>
<gene>
    <name evidence="10" type="primary">asnB</name>
    <name evidence="10" type="ORF">KS407_08280</name>
</gene>
<evidence type="ECO:0000256" key="4">
    <source>
        <dbReference type="ARBA" id="ARBA00022741"/>
    </source>
</evidence>
<evidence type="ECO:0000256" key="6">
    <source>
        <dbReference type="ARBA" id="ARBA00022888"/>
    </source>
</evidence>
<dbReference type="Proteomes" id="UP000790580">
    <property type="component" value="Unassembled WGS sequence"/>
</dbReference>
<proteinExistence type="inferred from homology"/>
<evidence type="ECO:0000256" key="2">
    <source>
        <dbReference type="ARBA" id="ARBA00005752"/>
    </source>
</evidence>
<dbReference type="CDD" id="cd01991">
    <property type="entry name" value="Asn_synthase_B_C"/>
    <property type="match status" value="1"/>
</dbReference>
<dbReference type="Gene3D" id="3.60.20.10">
    <property type="entry name" value="Glutamine Phosphoribosylpyrophosphate, subunit 1, domain 1"/>
    <property type="match status" value="1"/>
</dbReference>
<name>A0ABS6JWD9_9BACI</name>
<dbReference type="InterPro" id="IPR051786">
    <property type="entry name" value="ASN_synthetase/amidase"/>
</dbReference>
<dbReference type="InterPro" id="IPR029055">
    <property type="entry name" value="Ntn_hydrolases_N"/>
</dbReference>
<evidence type="ECO:0000313" key="11">
    <source>
        <dbReference type="Proteomes" id="UP000790580"/>
    </source>
</evidence>
<dbReference type="CDD" id="cd00712">
    <property type="entry name" value="AsnB"/>
    <property type="match status" value="1"/>
</dbReference>
<keyword evidence="4" id="KW-0547">Nucleotide-binding</keyword>
<dbReference type="PANTHER" id="PTHR43284">
    <property type="entry name" value="ASPARAGINE SYNTHETASE (GLUTAMINE-HYDROLYZING)"/>
    <property type="match status" value="1"/>
</dbReference>
<keyword evidence="5" id="KW-0067">ATP-binding</keyword>
<protein>
    <recommendedName>
        <fullName evidence="3">asparagine synthase (glutamine-hydrolyzing)</fullName>
        <ecNumber evidence="3">6.3.5.4</ecNumber>
    </recommendedName>
</protein>
<evidence type="ECO:0000256" key="1">
    <source>
        <dbReference type="ARBA" id="ARBA00005187"/>
    </source>
</evidence>
<dbReference type="RefSeq" id="WP_088075410.1">
    <property type="nucleotide sequence ID" value="NZ_JAHQCR010000034.1"/>
</dbReference>
<dbReference type="Pfam" id="PF00733">
    <property type="entry name" value="Asn_synthase"/>
    <property type="match status" value="1"/>
</dbReference>
<feature type="domain" description="Glutamine amidotransferase type-2" evidence="9">
    <location>
        <begin position="2"/>
        <end position="212"/>
    </location>
</feature>
<evidence type="ECO:0000313" key="10">
    <source>
        <dbReference type="EMBL" id="MBU9721440.1"/>
    </source>
</evidence>
<dbReference type="InterPro" id="IPR006426">
    <property type="entry name" value="Asn_synth_AEB"/>
</dbReference>
<dbReference type="Pfam" id="PF13537">
    <property type="entry name" value="GATase_7"/>
    <property type="match status" value="1"/>
</dbReference>
<dbReference type="PIRSF" id="PIRSF001589">
    <property type="entry name" value="Asn_synthetase_glu-h"/>
    <property type="match status" value="1"/>
</dbReference>
<accession>A0ABS6JWD9</accession>
<dbReference type="EC" id="6.3.5.4" evidence="3"/>
<dbReference type="SUPFAM" id="SSF52402">
    <property type="entry name" value="Adenine nucleotide alpha hydrolases-like"/>
    <property type="match status" value="1"/>
</dbReference>
<dbReference type="PANTHER" id="PTHR43284:SF1">
    <property type="entry name" value="ASPARAGINE SYNTHETASE"/>
    <property type="match status" value="1"/>
</dbReference>
<sequence>MCGINSYLSFSNQSINPTILQQMSDNMIHRGPDDEGFWIEKTIGMSFRRLSIIDTEGAQQPILNENETIVMICNGEIYNYRVLRNELEAKGHHFKTDGDTETIIHLYEEYGIDCVHHLRGMFSFILWDKKTNTLFGARDHFGIKPFYYLFDEQKLICSSELKSILKVSNQSHSLDPQSLVHYLTYQYVPEPRTMVNGINKLLPGHRLICRNQSLKIERYWEPTFQPKEQDVEVVKEKILTTLQESVKLHMQSDVTLGSFLSSGIDSTAIAAIMRKETKFHTFSVGFEGEQNECTVSRKTAEILDTYHHEWIIKEDEYFEAVNSSVWAQDDPVADPSAVALNLLSQLASEHVKVVLSGEGADELFGGYRIYQEPFAIRHIQLMPEIVKNILHQTIKHFPKFYGKNYIIRATTPIEKRFIGNAKIFTDDMVEILNDNKMQYQYVDAFEWAEQYYNRVKEHDDITKMQFIDLSLWLPGNILAKGDKMSMAHSLELRVPFLDKKVFEVASQIPTEYRVNRNRTKKIMRDALQGIVPEHVLNRPKLGFPVPLRQWLRGLRGEECLDVIKSSGLDQYINIDYVDALFRQHQTGKIDHSRKIWSLYTLSQWKVMFLDRYQSSIFEQEIQKNVVYDGHAELYA</sequence>
<keyword evidence="6" id="KW-0028">Amino-acid biosynthesis</keyword>
<evidence type="ECO:0000259" key="9">
    <source>
        <dbReference type="PROSITE" id="PS51278"/>
    </source>
</evidence>
<dbReference type="InterPro" id="IPR017932">
    <property type="entry name" value="GATase_2_dom"/>
</dbReference>
<organism evidence="10 11">
    <name type="scientific">Evansella alkalicola</name>
    <dbReference type="NCBI Taxonomy" id="745819"/>
    <lineage>
        <taxon>Bacteria</taxon>
        <taxon>Bacillati</taxon>
        <taxon>Bacillota</taxon>
        <taxon>Bacilli</taxon>
        <taxon>Bacillales</taxon>
        <taxon>Bacillaceae</taxon>
        <taxon>Evansella</taxon>
    </lineage>
</organism>
<keyword evidence="11" id="KW-1185">Reference proteome</keyword>
<dbReference type="InterPro" id="IPR014729">
    <property type="entry name" value="Rossmann-like_a/b/a_fold"/>
</dbReference>
<comment type="catalytic activity">
    <reaction evidence="8">
        <text>L-aspartate + L-glutamine + ATP + H2O = L-asparagine + L-glutamate + AMP + diphosphate + H(+)</text>
        <dbReference type="Rhea" id="RHEA:12228"/>
        <dbReference type="ChEBI" id="CHEBI:15377"/>
        <dbReference type="ChEBI" id="CHEBI:15378"/>
        <dbReference type="ChEBI" id="CHEBI:29985"/>
        <dbReference type="ChEBI" id="CHEBI:29991"/>
        <dbReference type="ChEBI" id="CHEBI:30616"/>
        <dbReference type="ChEBI" id="CHEBI:33019"/>
        <dbReference type="ChEBI" id="CHEBI:58048"/>
        <dbReference type="ChEBI" id="CHEBI:58359"/>
        <dbReference type="ChEBI" id="CHEBI:456215"/>
        <dbReference type="EC" id="6.3.5.4"/>
    </reaction>
</comment>
<dbReference type="PROSITE" id="PS51278">
    <property type="entry name" value="GATASE_TYPE_2"/>
    <property type="match status" value="1"/>
</dbReference>
<comment type="similarity">
    <text evidence="2">Belongs to the asparagine synthetase family.</text>
</comment>
<dbReference type="InterPro" id="IPR033738">
    <property type="entry name" value="AsnB_N"/>
</dbReference>
<dbReference type="EMBL" id="JAHQCR010000034">
    <property type="protein sequence ID" value="MBU9721440.1"/>
    <property type="molecule type" value="Genomic_DNA"/>
</dbReference>
<evidence type="ECO:0000256" key="8">
    <source>
        <dbReference type="ARBA" id="ARBA00048741"/>
    </source>
</evidence>
<evidence type="ECO:0000256" key="7">
    <source>
        <dbReference type="ARBA" id="ARBA00022962"/>
    </source>
</evidence>
<reference evidence="10 11" key="1">
    <citation type="submission" date="2021-06" db="EMBL/GenBank/DDBJ databases">
        <title>Bacillus sp. RD4P76, an endophyte from a halophyte.</title>
        <authorList>
            <person name="Sun J.-Q."/>
        </authorList>
    </citation>
    <scope>NUCLEOTIDE SEQUENCE [LARGE SCALE GENOMIC DNA]</scope>
    <source>
        <strain evidence="10 11">JCM 17098</strain>
    </source>
</reference>
<dbReference type="SUPFAM" id="SSF56235">
    <property type="entry name" value="N-terminal nucleophile aminohydrolases (Ntn hydrolases)"/>
    <property type="match status" value="1"/>
</dbReference>
<evidence type="ECO:0000256" key="5">
    <source>
        <dbReference type="ARBA" id="ARBA00022840"/>
    </source>
</evidence>
<keyword evidence="7" id="KW-0315">Glutamine amidotransferase</keyword>
<dbReference type="GO" id="GO:0004066">
    <property type="term" value="F:asparagine synthase (glutamine-hydrolyzing) activity"/>
    <property type="evidence" value="ECO:0007669"/>
    <property type="project" value="UniProtKB-EC"/>
</dbReference>
<keyword evidence="10" id="KW-0436">Ligase</keyword>
<dbReference type="InterPro" id="IPR001962">
    <property type="entry name" value="Asn_synthase"/>
</dbReference>
<dbReference type="Gene3D" id="3.40.50.620">
    <property type="entry name" value="HUPs"/>
    <property type="match status" value="1"/>
</dbReference>
<comment type="caution">
    <text evidence="10">The sequence shown here is derived from an EMBL/GenBank/DDBJ whole genome shotgun (WGS) entry which is preliminary data.</text>
</comment>
<dbReference type="NCBIfam" id="TIGR01536">
    <property type="entry name" value="asn_synth_AEB"/>
    <property type="match status" value="1"/>
</dbReference>
<keyword evidence="6" id="KW-0061">Asparagine biosynthesis</keyword>